<dbReference type="InterPro" id="IPR007172">
    <property type="entry name" value="DUF374"/>
</dbReference>
<proteinExistence type="predicted"/>
<dbReference type="AlphaFoldDB" id="A0A3B0W353"/>
<dbReference type="Pfam" id="PF04028">
    <property type="entry name" value="DUF374"/>
    <property type="match status" value="1"/>
</dbReference>
<name>A0A3B0W353_9ZZZZ</name>
<evidence type="ECO:0000259" key="1">
    <source>
        <dbReference type="Pfam" id="PF04028"/>
    </source>
</evidence>
<organism evidence="2">
    <name type="scientific">hydrothermal vent metagenome</name>
    <dbReference type="NCBI Taxonomy" id="652676"/>
    <lineage>
        <taxon>unclassified sequences</taxon>
        <taxon>metagenomes</taxon>
        <taxon>ecological metagenomes</taxon>
    </lineage>
</organism>
<feature type="domain" description="DUF374" evidence="1">
    <location>
        <begin position="70"/>
        <end position="136"/>
    </location>
</feature>
<sequence>MPDKNLKKRITGRLTVLLAPLIGRTAIRFIALTMRITYIDFEPYKRLIAGGEGHILAFWHGRLMMMPYGYKGRGVTVLISQHRDGELIARTIEGLGIECVRGSSTRGWLGGVKGMLKAVRAGRDLAITPDGPQGPRYRAQMGAVTIAARTGLPIIPMAFGASKKKLLNPGTPLSYPDPFARVSLSAPNP</sequence>
<evidence type="ECO:0000313" key="2">
    <source>
        <dbReference type="EMBL" id="VAW38024.1"/>
    </source>
</evidence>
<dbReference type="EMBL" id="UOEZ01000064">
    <property type="protein sequence ID" value="VAW38024.1"/>
    <property type="molecule type" value="Genomic_DNA"/>
</dbReference>
<protein>
    <recommendedName>
        <fullName evidence="1">DUF374 domain-containing protein</fullName>
    </recommendedName>
</protein>
<accession>A0A3B0W353</accession>
<dbReference type="CDD" id="cd07983">
    <property type="entry name" value="LPLAT_DUF374-like"/>
    <property type="match status" value="1"/>
</dbReference>
<reference evidence="2" key="1">
    <citation type="submission" date="2018-06" db="EMBL/GenBank/DDBJ databases">
        <authorList>
            <person name="Zhirakovskaya E."/>
        </authorList>
    </citation>
    <scope>NUCLEOTIDE SEQUENCE</scope>
</reference>
<gene>
    <name evidence="2" type="ORF">MNBD_DELTA02-386</name>
</gene>